<dbReference type="PANTHER" id="PTHR43069:SF2">
    <property type="entry name" value="FUMARYLACETOACETASE"/>
    <property type="match status" value="1"/>
</dbReference>
<keyword evidence="5" id="KW-0479">Metal-binding</keyword>
<evidence type="ECO:0000259" key="11">
    <source>
        <dbReference type="Pfam" id="PF01557"/>
    </source>
</evidence>
<evidence type="ECO:0000256" key="5">
    <source>
        <dbReference type="ARBA" id="ARBA00022723"/>
    </source>
</evidence>
<evidence type="ECO:0000256" key="8">
    <source>
        <dbReference type="ARBA" id="ARBA00022842"/>
    </source>
</evidence>
<accession>A0ABV2Q5T3</accession>
<dbReference type="EMBL" id="JBEPSH010000003">
    <property type="protein sequence ID" value="MET4576398.1"/>
    <property type="molecule type" value="Genomic_DNA"/>
</dbReference>
<evidence type="ECO:0000313" key="13">
    <source>
        <dbReference type="EMBL" id="MET4576398.1"/>
    </source>
</evidence>
<dbReference type="InterPro" id="IPR011234">
    <property type="entry name" value="Fumarylacetoacetase-like_C"/>
</dbReference>
<evidence type="ECO:0000313" key="14">
    <source>
        <dbReference type="Proteomes" id="UP001549320"/>
    </source>
</evidence>
<protein>
    <recommendedName>
        <fullName evidence="4">fumarylacetoacetase</fullName>
        <ecNumber evidence="4">3.7.1.2</ecNumber>
    </recommendedName>
</protein>
<feature type="domain" description="Fumarylacetoacetase N-terminal" evidence="12">
    <location>
        <begin position="33"/>
        <end position="137"/>
    </location>
</feature>
<keyword evidence="10" id="KW-0585">Phenylalanine catabolism</keyword>
<dbReference type="Pfam" id="PF01557">
    <property type="entry name" value="FAA_hydrolase"/>
    <property type="match status" value="1"/>
</dbReference>
<dbReference type="Proteomes" id="UP001549320">
    <property type="component" value="Unassembled WGS sequence"/>
</dbReference>
<comment type="pathway">
    <text evidence="3">Amino-acid degradation; L-phenylalanine degradation; acetoacetate and fumarate from L-phenylalanine: step 6/6.</text>
</comment>
<dbReference type="PANTHER" id="PTHR43069">
    <property type="entry name" value="FUMARYLACETOACETASE"/>
    <property type="match status" value="1"/>
</dbReference>
<evidence type="ECO:0000256" key="9">
    <source>
        <dbReference type="ARBA" id="ARBA00022878"/>
    </source>
</evidence>
<dbReference type="Gene3D" id="2.30.30.230">
    <property type="entry name" value="Fumarylacetoacetase, N-terminal domain"/>
    <property type="match status" value="1"/>
</dbReference>
<evidence type="ECO:0000256" key="3">
    <source>
        <dbReference type="ARBA" id="ARBA00004782"/>
    </source>
</evidence>
<comment type="cofactor">
    <cofactor evidence="2">
        <name>Mg(2+)</name>
        <dbReference type="ChEBI" id="CHEBI:18420"/>
    </cofactor>
</comment>
<evidence type="ECO:0000256" key="7">
    <source>
        <dbReference type="ARBA" id="ARBA00022837"/>
    </source>
</evidence>
<comment type="cofactor">
    <cofactor evidence="1">
        <name>Ca(2+)</name>
        <dbReference type="ChEBI" id="CHEBI:29108"/>
    </cofactor>
</comment>
<evidence type="ECO:0000256" key="2">
    <source>
        <dbReference type="ARBA" id="ARBA00001946"/>
    </source>
</evidence>
<evidence type="ECO:0000256" key="6">
    <source>
        <dbReference type="ARBA" id="ARBA00022801"/>
    </source>
</evidence>
<evidence type="ECO:0000256" key="10">
    <source>
        <dbReference type="ARBA" id="ARBA00023232"/>
    </source>
</evidence>
<sequence length="444" mass="47654">MSVNPNQVAGMHPNDPTLRSFLEVAPESHFPIQNLPFGIFSTDGDSPRAGVAIGEMVVDLQALESSGLLKTSASNAGASLFARPVLNDFIALGREATTEVRTRVSQLLRHDNPILRDDVALRAKVLHAMTSVKLHMPIAVGGFSDFMLSREHSLNCVDIVGGAAAGQLWRNWTYLPMAYNGRASSVVLSGTPVKRPRGQVLNEGQAAPVYQPTAKLDFELEAAIVVGRGNELGSTVGIAHADAHMFGVVLLNDWSTRDVQAWEAQPLGVFVSKSHRTSISPWIVTFDALEPFRTDGPEQTPPPLAYLNQKGQRNFNVHMQASIKPKDHAKPSVVCRSNLQALYWSFAQQVAHHTSTGCNLMPGDLLATGTVSASGPNAQGCLYEATRDGQQAIALEHGGTRLYLEDGDEVALTAWAQGQGYRVGFGECTGLVTPVDSNKNGAAT</sequence>
<name>A0ABV2Q5T3_9BURK</name>
<evidence type="ECO:0000259" key="12">
    <source>
        <dbReference type="Pfam" id="PF09298"/>
    </source>
</evidence>
<keyword evidence="6 13" id="KW-0378">Hydrolase</keyword>
<reference evidence="13 14" key="1">
    <citation type="submission" date="2024-06" db="EMBL/GenBank/DDBJ databases">
        <title>Sorghum-associated microbial communities from plants grown in Nebraska, USA.</title>
        <authorList>
            <person name="Schachtman D."/>
        </authorList>
    </citation>
    <scope>NUCLEOTIDE SEQUENCE [LARGE SCALE GENOMIC DNA]</scope>
    <source>
        <strain evidence="13 14">2709</strain>
    </source>
</reference>
<dbReference type="SUPFAM" id="SSF63433">
    <property type="entry name" value="Fumarylacetoacetate hydrolase, FAH, N-terminal domain"/>
    <property type="match status" value="1"/>
</dbReference>
<dbReference type="GO" id="GO:0004334">
    <property type="term" value="F:fumarylacetoacetase activity"/>
    <property type="evidence" value="ECO:0007669"/>
    <property type="project" value="UniProtKB-EC"/>
</dbReference>
<keyword evidence="8" id="KW-0460">Magnesium</keyword>
<dbReference type="InterPro" id="IPR036663">
    <property type="entry name" value="Fumarylacetoacetase_C_sf"/>
</dbReference>
<dbReference type="InterPro" id="IPR005959">
    <property type="entry name" value="Fumarylacetoacetase"/>
</dbReference>
<dbReference type="InterPro" id="IPR015377">
    <property type="entry name" value="Fumarylacetoacetase_N"/>
</dbReference>
<evidence type="ECO:0000256" key="4">
    <source>
        <dbReference type="ARBA" id="ARBA00012094"/>
    </source>
</evidence>
<dbReference type="NCBIfam" id="TIGR01266">
    <property type="entry name" value="fum_ac_acetase"/>
    <property type="match status" value="1"/>
</dbReference>
<feature type="domain" description="Fumarylacetoacetase-like C-terminal" evidence="11">
    <location>
        <begin position="173"/>
        <end position="423"/>
    </location>
</feature>
<comment type="caution">
    <text evidence="13">The sequence shown here is derived from an EMBL/GenBank/DDBJ whole genome shotgun (WGS) entry which is preliminary data.</text>
</comment>
<keyword evidence="14" id="KW-1185">Reference proteome</keyword>
<dbReference type="Gene3D" id="3.90.850.10">
    <property type="entry name" value="Fumarylacetoacetase-like, C-terminal domain"/>
    <property type="match status" value="1"/>
</dbReference>
<dbReference type="RefSeq" id="WP_354442483.1">
    <property type="nucleotide sequence ID" value="NZ_JBEPSH010000003.1"/>
</dbReference>
<dbReference type="InterPro" id="IPR036462">
    <property type="entry name" value="Fumarylacetoacetase_N_sf"/>
</dbReference>
<dbReference type="Pfam" id="PF09298">
    <property type="entry name" value="FAA_hydrolase_N"/>
    <property type="match status" value="1"/>
</dbReference>
<dbReference type="SUPFAM" id="SSF56529">
    <property type="entry name" value="FAH"/>
    <property type="match status" value="1"/>
</dbReference>
<dbReference type="EC" id="3.7.1.2" evidence="4"/>
<keyword evidence="7" id="KW-0106">Calcium</keyword>
<keyword evidence="9" id="KW-0828">Tyrosine catabolism</keyword>
<organism evidence="13 14">
    <name type="scientific">Ottowia thiooxydans</name>
    <dbReference type="NCBI Taxonomy" id="219182"/>
    <lineage>
        <taxon>Bacteria</taxon>
        <taxon>Pseudomonadati</taxon>
        <taxon>Pseudomonadota</taxon>
        <taxon>Betaproteobacteria</taxon>
        <taxon>Burkholderiales</taxon>
        <taxon>Comamonadaceae</taxon>
        <taxon>Ottowia</taxon>
    </lineage>
</organism>
<proteinExistence type="predicted"/>
<gene>
    <name evidence="13" type="ORF">ABIE13_001507</name>
</gene>
<evidence type="ECO:0000256" key="1">
    <source>
        <dbReference type="ARBA" id="ARBA00001913"/>
    </source>
</evidence>